<dbReference type="EMBL" id="SOZI01000013">
    <property type="protein sequence ID" value="TNY23245.1"/>
    <property type="molecule type" value="Genomic_DNA"/>
</dbReference>
<feature type="compositionally biased region" description="Basic residues" evidence="1">
    <location>
        <begin position="376"/>
        <end position="388"/>
    </location>
</feature>
<protein>
    <submittedName>
        <fullName evidence="3">Uncharacterized protein</fullName>
    </submittedName>
</protein>
<name>A0A5C5G2U2_9BASI</name>
<feature type="region of interest" description="Disordered" evidence="1">
    <location>
        <begin position="169"/>
        <end position="193"/>
    </location>
</feature>
<dbReference type="STRING" id="5288.A0A5C5G2U2"/>
<feature type="region of interest" description="Disordered" evidence="1">
    <location>
        <begin position="320"/>
        <end position="346"/>
    </location>
</feature>
<feature type="compositionally biased region" description="Basic and acidic residues" evidence="1">
    <location>
        <begin position="28"/>
        <end position="37"/>
    </location>
</feature>
<feature type="transmembrane region" description="Helical" evidence="2">
    <location>
        <begin position="445"/>
        <end position="467"/>
    </location>
</feature>
<accession>A0A5C5G2U2</accession>
<feature type="region of interest" description="Disordered" evidence="1">
    <location>
        <begin position="23"/>
        <end position="108"/>
    </location>
</feature>
<evidence type="ECO:0000256" key="1">
    <source>
        <dbReference type="SAM" id="MobiDB-lite"/>
    </source>
</evidence>
<keyword evidence="4" id="KW-1185">Reference proteome</keyword>
<keyword evidence="2" id="KW-0472">Membrane</keyword>
<proteinExistence type="predicted"/>
<sequence length="525" mass="55917">MHQRLETEDSLLEADGLAAFTARFRPSSPHDWRESRSSRSTAYRYSPPFSPASEFPYSPPPLFASAEPQAVVSPFDDGDTDLCDSRGDLGTPGWSQSPADDERATDAASDKGLAYSSGALKGEWHAPAGAYLHGVGFDDAHAHGAVAGAQPGSKTSLAALERRRERLARKFGSSAASGPASERGRKSARTEEEELTGVDAYGRLVTQGRRKRVFLRCAQAGCALLVGVGAIGAAFTRPVSTPDHPVPAPKGSAPHWALIIIPFLSLALTTYLFAARPCLYRRRREQQDAQGPFGGGGVGGSGRTALSGLFPLVQPALQGPPQRQGWFGGGSSPRPGPGGPHGGGMSVNLVVDPRFLPGFGGFDGVHAVAGDAQRREKNKAKRRRRRRRMREERRRAAAQRDSVEGADLVSTDGNPQGRTNPRRALFSHLAHESTWRAARSFAKRVAVADFACCVLWGAVGAWAIGWAGGCKPGEGEGFCDLFNTAEAFAIMSSVAFAASFTLGCFDLSRAKLSPRLRQQRLAGAV</sequence>
<feature type="transmembrane region" description="Helical" evidence="2">
    <location>
        <begin position="487"/>
        <end position="507"/>
    </location>
</feature>
<evidence type="ECO:0000313" key="4">
    <source>
        <dbReference type="Proteomes" id="UP000311382"/>
    </source>
</evidence>
<feature type="transmembrane region" description="Helical" evidence="2">
    <location>
        <begin position="255"/>
        <end position="274"/>
    </location>
</feature>
<dbReference type="OrthoDB" id="3253553at2759"/>
<feature type="transmembrane region" description="Helical" evidence="2">
    <location>
        <begin position="213"/>
        <end position="235"/>
    </location>
</feature>
<dbReference type="AlphaFoldDB" id="A0A5C5G2U2"/>
<evidence type="ECO:0000256" key="2">
    <source>
        <dbReference type="SAM" id="Phobius"/>
    </source>
</evidence>
<evidence type="ECO:0000313" key="3">
    <source>
        <dbReference type="EMBL" id="TNY23245.1"/>
    </source>
</evidence>
<dbReference type="Proteomes" id="UP000311382">
    <property type="component" value="Unassembled WGS sequence"/>
</dbReference>
<comment type="caution">
    <text evidence="3">The sequence shown here is derived from an EMBL/GenBank/DDBJ whole genome shotgun (WGS) entry which is preliminary data.</text>
</comment>
<gene>
    <name evidence="3" type="ORF">DMC30DRAFT_414287</name>
</gene>
<keyword evidence="2" id="KW-1133">Transmembrane helix</keyword>
<keyword evidence="2" id="KW-0812">Transmembrane</keyword>
<feature type="region of interest" description="Disordered" evidence="1">
    <location>
        <begin position="370"/>
        <end position="419"/>
    </location>
</feature>
<organism evidence="3 4">
    <name type="scientific">Rhodotorula diobovata</name>
    <dbReference type="NCBI Taxonomy" id="5288"/>
    <lineage>
        <taxon>Eukaryota</taxon>
        <taxon>Fungi</taxon>
        <taxon>Dikarya</taxon>
        <taxon>Basidiomycota</taxon>
        <taxon>Pucciniomycotina</taxon>
        <taxon>Microbotryomycetes</taxon>
        <taxon>Sporidiobolales</taxon>
        <taxon>Sporidiobolaceae</taxon>
        <taxon>Rhodotorula</taxon>
    </lineage>
</organism>
<reference evidence="3 4" key="1">
    <citation type="submission" date="2019-03" db="EMBL/GenBank/DDBJ databases">
        <title>Rhodosporidium diobovatum UCD-FST 08-225 genome sequencing, assembly, and annotation.</title>
        <authorList>
            <person name="Fakankun I.U."/>
            <person name="Fristensky B."/>
            <person name="Levin D.B."/>
        </authorList>
    </citation>
    <scope>NUCLEOTIDE SEQUENCE [LARGE SCALE GENOMIC DNA]</scope>
    <source>
        <strain evidence="3 4">UCD-FST 08-225</strain>
    </source>
</reference>